<feature type="region of interest" description="Disordered" evidence="1">
    <location>
        <begin position="277"/>
        <end position="353"/>
    </location>
</feature>
<evidence type="ECO:0000256" key="1">
    <source>
        <dbReference type="SAM" id="MobiDB-lite"/>
    </source>
</evidence>
<protein>
    <submittedName>
        <fullName evidence="4">Uncharacterized protein</fullName>
    </submittedName>
</protein>
<feature type="chain" id="PRO_5045639554" evidence="3">
    <location>
        <begin position="19"/>
        <end position="353"/>
    </location>
</feature>
<feature type="transmembrane region" description="Helical" evidence="2">
    <location>
        <begin position="223"/>
        <end position="248"/>
    </location>
</feature>
<evidence type="ECO:0000313" key="5">
    <source>
        <dbReference type="Proteomes" id="UP001600064"/>
    </source>
</evidence>
<keyword evidence="5" id="KW-1185">Reference proteome</keyword>
<dbReference type="RefSeq" id="XP_070866546.1">
    <property type="nucleotide sequence ID" value="XM_071011658.1"/>
</dbReference>
<sequence length="353" mass="36865">MRDSTLFLLASAATLASAGRLECLYSRSAEFANTSPCGDVAALSYCLSHLDVFPTAVPSETERCFVWAGCTEAEAAAQAARVLGECDHPTNELKLIRRQFLAAEGDASSAGSSLPAAVKDTQLLVGRAAAAAAGAAAAPFPITGVPRQPRAETLPTGSPGQCFSQETTETTACPIITTGTESGRRGECVPTILVNEKCIEGLICAADARGNVNCMYKHSQLDLAGVILAIVFSTAIVVSIVAICFMCCRERSQHRKMERAAEAARIAKEAKAQATAAAKRPGAAVTQQPNVEGQPLMYQGGAGAPGGPPAPPTRPRAASTDSPGRAPMGGRTRLPKGRGDREREEVRRQGDRE</sequence>
<dbReference type="GeneID" id="98126302"/>
<gene>
    <name evidence="4" type="ORF">VTJ83DRAFT_5096</name>
</gene>
<dbReference type="EMBL" id="JAZGUE010000004">
    <property type="protein sequence ID" value="KAL2267819.1"/>
    <property type="molecule type" value="Genomic_DNA"/>
</dbReference>
<proteinExistence type="predicted"/>
<comment type="caution">
    <text evidence="4">The sequence shown here is derived from an EMBL/GenBank/DDBJ whole genome shotgun (WGS) entry which is preliminary data.</text>
</comment>
<keyword evidence="2" id="KW-1133">Transmembrane helix</keyword>
<name>A0ABR4DBT4_9PEZI</name>
<organism evidence="4 5">
    <name type="scientific">Remersonia thermophila</name>
    <dbReference type="NCBI Taxonomy" id="72144"/>
    <lineage>
        <taxon>Eukaryota</taxon>
        <taxon>Fungi</taxon>
        <taxon>Dikarya</taxon>
        <taxon>Ascomycota</taxon>
        <taxon>Pezizomycotina</taxon>
        <taxon>Sordariomycetes</taxon>
        <taxon>Sordariomycetidae</taxon>
        <taxon>Sordariales</taxon>
        <taxon>Sordariales incertae sedis</taxon>
        <taxon>Remersonia</taxon>
    </lineage>
</organism>
<dbReference type="Proteomes" id="UP001600064">
    <property type="component" value="Unassembled WGS sequence"/>
</dbReference>
<evidence type="ECO:0000256" key="2">
    <source>
        <dbReference type="SAM" id="Phobius"/>
    </source>
</evidence>
<evidence type="ECO:0000256" key="3">
    <source>
        <dbReference type="SAM" id="SignalP"/>
    </source>
</evidence>
<feature type="compositionally biased region" description="Basic and acidic residues" evidence="1">
    <location>
        <begin position="337"/>
        <end position="353"/>
    </location>
</feature>
<feature type="signal peptide" evidence="3">
    <location>
        <begin position="1"/>
        <end position="18"/>
    </location>
</feature>
<keyword evidence="3" id="KW-0732">Signal</keyword>
<evidence type="ECO:0000313" key="4">
    <source>
        <dbReference type="EMBL" id="KAL2267819.1"/>
    </source>
</evidence>
<accession>A0ABR4DBT4</accession>
<keyword evidence="2" id="KW-0812">Transmembrane</keyword>
<reference evidence="4 5" key="1">
    <citation type="journal article" date="2024" name="Commun. Biol.">
        <title>Comparative genomic analysis of thermophilic fungi reveals convergent evolutionary adaptations and gene losses.</title>
        <authorList>
            <person name="Steindorff A.S."/>
            <person name="Aguilar-Pontes M.V."/>
            <person name="Robinson A.J."/>
            <person name="Andreopoulos B."/>
            <person name="LaButti K."/>
            <person name="Kuo A."/>
            <person name="Mondo S."/>
            <person name="Riley R."/>
            <person name="Otillar R."/>
            <person name="Haridas S."/>
            <person name="Lipzen A."/>
            <person name="Grimwood J."/>
            <person name="Schmutz J."/>
            <person name="Clum A."/>
            <person name="Reid I.D."/>
            <person name="Moisan M.C."/>
            <person name="Butler G."/>
            <person name="Nguyen T.T.M."/>
            <person name="Dewar K."/>
            <person name="Conant G."/>
            <person name="Drula E."/>
            <person name="Henrissat B."/>
            <person name="Hansel C."/>
            <person name="Singer S."/>
            <person name="Hutchinson M.I."/>
            <person name="de Vries R.P."/>
            <person name="Natvig D.O."/>
            <person name="Powell A.J."/>
            <person name="Tsang A."/>
            <person name="Grigoriev I.V."/>
        </authorList>
    </citation>
    <scope>NUCLEOTIDE SEQUENCE [LARGE SCALE GENOMIC DNA]</scope>
    <source>
        <strain evidence="4 5">ATCC 22073</strain>
    </source>
</reference>
<keyword evidence="2" id="KW-0472">Membrane</keyword>